<accession>A0A176WJS7</accession>
<feature type="compositionally biased region" description="Basic and acidic residues" evidence="1">
    <location>
        <begin position="65"/>
        <end position="84"/>
    </location>
</feature>
<reference evidence="2" key="1">
    <citation type="submission" date="2016-03" db="EMBL/GenBank/DDBJ databases">
        <title>Mechanisms controlling the formation of the plant cell surface in tip-growing cells are functionally conserved among land plants.</title>
        <authorList>
            <person name="Honkanen S."/>
            <person name="Jones V.A."/>
            <person name="Morieri G."/>
            <person name="Champion C."/>
            <person name="Hetherington A.J."/>
            <person name="Kelly S."/>
            <person name="Saint-Marcoux D."/>
            <person name="Proust H."/>
            <person name="Prescott H."/>
            <person name="Dolan L."/>
        </authorList>
    </citation>
    <scope>NUCLEOTIDE SEQUENCE [LARGE SCALE GENOMIC DNA]</scope>
    <source>
        <tissue evidence="2">Whole gametophyte</tissue>
    </source>
</reference>
<keyword evidence="3" id="KW-1185">Reference proteome</keyword>
<evidence type="ECO:0000313" key="2">
    <source>
        <dbReference type="EMBL" id="OAE32861.1"/>
    </source>
</evidence>
<evidence type="ECO:0000256" key="1">
    <source>
        <dbReference type="SAM" id="MobiDB-lite"/>
    </source>
</evidence>
<evidence type="ECO:0000313" key="3">
    <source>
        <dbReference type="Proteomes" id="UP000077202"/>
    </source>
</evidence>
<dbReference type="Proteomes" id="UP000077202">
    <property type="component" value="Unassembled WGS sequence"/>
</dbReference>
<comment type="caution">
    <text evidence="2">The sequence shown here is derived from an EMBL/GenBank/DDBJ whole genome shotgun (WGS) entry which is preliminary data.</text>
</comment>
<sequence length="130" mass="14225">MNSNRKTGGRQAREEDADTQTCLLVTSIPPPFGCQRRQEIETGQRSLDLWAAAKQKSSRAAAGVTRDDDVVAEPPRKRTIERESERACLDTGSPICLTTGKPCLALHCTAFRDGIICRQTIELGNPEVGK</sequence>
<feature type="region of interest" description="Disordered" evidence="1">
    <location>
        <begin position="1"/>
        <end position="20"/>
    </location>
</feature>
<gene>
    <name evidence="2" type="ORF">AXG93_1409s1280</name>
</gene>
<name>A0A176WJS7_MARPO</name>
<dbReference type="EMBL" id="LVLJ01000725">
    <property type="protein sequence ID" value="OAE32861.1"/>
    <property type="molecule type" value="Genomic_DNA"/>
</dbReference>
<proteinExistence type="predicted"/>
<feature type="region of interest" description="Disordered" evidence="1">
    <location>
        <begin position="60"/>
        <end position="84"/>
    </location>
</feature>
<protein>
    <submittedName>
        <fullName evidence="2">Uncharacterized protein</fullName>
    </submittedName>
</protein>
<dbReference type="AlphaFoldDB" id="A0A176WJS7"/>
<organism evidence="2 3">
    <name type="scientific">Marchantia polymorpha subsp. ruderalis</name>
    <dbReference type="NCBI Taxonomy" id="1480154"/>
    <lineage>
        <taxon>Eukaryota</taxon>
        <taxon>Viridiplantae</taxon>
        <taxon>Streptophyta</taxon>
        <taxon>Embryophyta</taxon>
        <taxon>Marchantiophyta</taxon>
        <taxon>Marchantiopsida</taxon>
        <taxon>Marchantiidae</taxon>
        <taxon>Marchantiales</taxon>
        <taxon>Marchantiaceae</taxon>
        <taxon>Marchantia</taxon>
    </lineage>
</organism>